<evidence type="ECO:0000256" key="5">
    <source>
        <dbReference type="ARBA" id="ARBA00022750"/>
    </source>
</evidence>
<dbReference type="RefSeq" id="WP_367921052.1">
    <property type="nucleotide sequence ID" value="NZ_BAABAC010000039.1"/>
</dbReference>
<evidence type="ECO:0000256" key="9">
    <source>
        <dbReference type="HAMAP-Rule" id="MF_00161"/>
    </source>
</evidence>
<dbReference type="EC" id="3.4.23.36" evidence="9"/>
<keyword evidence="5 9" id="KW-0064">Aspartyl protease</keyword>
<dbReference type="PRINTS" id="PR00781">
    <property type="entry name" value="LIPOSIGPTASE"/>
</dbReference>
<dbReference type="InterPro" id="IPR001872">
    <property type="entry name" value="Peptidase_A8"/>
</dbReference>
<proteinExistence type="inferred from homology"/>
<evidence type="ECO:0000256" key="6">
    <source>
        <dbReference type="ARBA" id="ARBA00022801"/>
    </source>
</evidence>
<evidence type="ECO:0000256" key="1">
    <source>
        <dbReference type="ARBA" id="ARBA00006139"/>
    </source>
</evidence>
<evidence type="ECO:0000256" key="8">
    <source>
        <dbReference type="ARBA" id="ARBA00023136"/>
    </source>
</evidence>
<keyword evidence="12" id="KW-1185">Reference proteome</keyword>
<dbReference type="Proteomes" id="UP001597229">
    <property type="component" value="Unassembled WGS sequence"/>
</dbReference>
<keyword evidence="4 9" id="KW-0812">Transmembrane</keyword>
<comment type="pathway">
    <text evidence="9">Protein modification; lipoprotein biosynthesis (signal peptide cleavage).</text>
</comment>
<evidence type="ECO:0000256" key="10">
    <source>
        <dbReference type="RuleBase" id="RU004181"/>
    </source>
</evidence>
<comment type="function">
    <text evidence="9">This protein specifically catalyzes the removal of signal peptides from prolipoproteins.</text>
</comment>
<evidence type="ECO:0000256" key="2">
    <source>
        <dbReference type="ARBA" id="ARBA00022475"/>
    </source>
</evidence>
<feature type="active site" evidence="9">
    <location>
        <position position="159"/>
    </location>
</feature>
<gene>
    <name evidence="9 11" type="primary">lspA</name>
    <name evidence="11" type="ORF">ACFQ3F_24500</name>
</gene>
<evidence type="ECO:0000256" key="4">
    <source>
        <dbReference type="ARBA" id="ARBA00022692"/>
    </source>
</evidence>
<feature type="transmembrane region" description="Helical" evidence="9">
    <location>
        <begin position="29"/>
        <end position="47"/>
    </location>
</feature>
<accession>A0ABW3W770</accession>
<dbReference type="PANTHER" id="PTHR33695">
    <property type="entry name" value="LIPOPROTEIN SIGNAL PEPTIDASE"/>
    <property type="match status" value="1"/>
</dbReference>
<comment type="subcellular location">
    <subcellularLocation>
        <location evidence="9">Cell membrane</location>
        <topology evidence="9">Multi-pass membrane protein</topology>
    </subcellularLocation>
</comment>
<dbReference type="Pfam" id="PF01252">
    <property type="entry name" value="Peptidase_A8"/>
    <property type="match status" value="1"/>
</dbReference>
<organism evidence="11 12">
    <name type="scientific">Nocardioides ginsengisoli</name>
    <dbReference type="NCBI Taxonomy" id="363868"/>
    <lineage>
        <taxon>Bacteria</taxon>
        <taxon>Bacillati</taxon>
        <taxon>Actinomycetota</taxon>
        <taxon>Actinomycetes</taxon>
        <taxon>Propionibacteriales</taxon>
        <taxon>Nocardioidaceae</taxon>
        <taxon>Nocardioides</taxon>
    </lineage>
</organism>
<comment type="similarity">
    <text evidence="1 9 10">Belongs to the peptidase A8 family.</text>
</comment>
<dbReference type="NCBIfam" id="TIGR00077">
    <property type="entry name" value="lspA"/>
    <property type="match status" value="1"/>
</dbReference>
<keyword evidence="2 9" id="KW-1003">Cell membrane</keyword>
<feature type="active site" evidence="9">
    <location>
        <position position="145"/>
    </location>
</feature>
<evidence type="ECO:0000313" key="11">
    <source>
        <dbReference type="EMBL" id="MFD1250975.1"/>
    </source>
</evidence>
<reference evidence="12" key="1">
    <citation type="journal article" date="2019" name="Int. J. Syst. Evol. Microbiol.">
        <title>The Global Catalogue of Microorganisms (GCM) 10K type strain sequencing project: providing services to taxonomists for standard genome sequencing and annotation.</title>
        <authorList>
            <consortium name="The Broad Institute Genomics Platform"/>
            <consortium name="The Broad Institute Genome Sequencing Center for Infectious Disease"/>
            <person name="Wu L."/>
            <person name="Ma J."/>
        </authorList>
    </citation>
    <scope>NUCLEOTIDE SEQUENCE [LARGE SCALE GENOMIC DNA]</scope>
    <source>
        <strain evidence="12">CCUG 52478</strain>
    </source>
</reference>
<keyword evidence="3 9" id="KW-0645">Protease</keyword>
<dbReference type="GO" id="GO:0004190">
    <property type="term" value="F:aspartic-type endopeptidase activity"/>
    <property type="evidence" value="ECO:0007669"/>
    <property type="project" value="UniProtKB-EC"/>
</dbReference>
<comment type="caution">
    <text evidence="11">The sequence shown here is derived from an EMBL/GenBank/DDBJ whole genome shotgun (WGS) entry which is preliminary data.</text>
</comment>
<evidence type="ECO:0000256" key="3">
    <source>
        <dbReference type="ARBA" id="ARBA00022670"/>
    </source>
</evidence>
<feature type="transmembrane region" description="Helical" evidence="9">
    <location>
        <begin position="153"/>
        <end position="174"/>
    </location>
</feature>
<feature type="transmembrane region" description="Helical" evidence="9">
    <location>
        <begin position="86"/>
        <end position="105"/>
    </location>
</feature>
<feature type="transmembrane region" description="Helical" evidence="9">
    <location>
        <begin position="112"/>
        <end position="133"/>
    </location>
</feature>
<name>A0ABW3W770_9ACTN</name>
<protein>
    <recommendedName>
        <fullName evidence="9">Lipoprotein signal peptidase</fullName>
        <ecNumber evidence="9">3.4.23.36</ecNumber>
    </recommendedName>
    <alternativeName>
        <fullName evidence="9">Prolipoprotein signal peptidase</fullName>
    </alternativeName>
    <alternativeName>
        <fullName evidence="9">Signal peptidase II</fullName>
        <shortName evidence="9">SPase II</shortName>
    </alternativeName>
</protein>
<dbReference type="PANTHER" id="PTHR33695:SF1">
    <property type="entry name" value="LIPOPROTEIN SIGNAL PEPTIDASE"/>
    <property type="match status" value="1"/>
</dbReference>
<dbReference type="EMBL" id="JBHTLX010000030">
    <property type="protein sequence ID" value="MFD1250975.1"/>
    <property type="molecule type" value="Genomic_DNA"/>
</dbReference>
<keyword evidence="8 9" id="KW-0472">Membrane</keyword>
<dbReference type="HAMAP" id="MF_00161">
    <property type="entry name" value="LspA"/>
    <property type="match status" value="1"/>
</dbReference>
<comment type="catalytic activity">
    <reaction evidence="9">
        <text>Release of signal peptides from bacterial membrane prolipoproteins. Hydrolyzes -Xaa-Yaa-Zaa-|-(S,diacylglyceryl)Cys-, in which Xaa is hydrophobic (preferably Leu), and Yaa (Ala or Ser) and Zaa (Gly or Ala) have small, neutral side chains.</text>
        <dbReference type="EC" id="3.4.23.36"/>
    </reaction>
</comment>
<keyword evidence="6 9" id="KW-0378">Hydrolase</keyword>
<evidence type="ECO:0000256" key="7">
    <source>
        <dbReference type="ARBA" id="ARBA00022989"/>
    </source>
</evidence>
<sequence>MEAAQGTPVDGRDDGSDDAGRSLLAAPRAWALFLVVALVVIAIDQVAKVLAVRHLTGEPDVKVLGEVLKLHLTYNPGAAFSLGTRFTIALAGLASVATLVVLWVSRRVVDKVWAVSLGLLLAGIDGNLLDRIFRDPSPFRGHVVDFLMLPNWPVFNVADMSINVGVALILIQVLRGVGLDGRRATKEKA</sequence>
<evidence type="ECO:0000313" key="12">
    <source>
        <dbReference type="Proteomes" id="UP001597229"/>
    </source>
</evidence>
<keyword evidence="7 9" id="KW-1133">Transmembrane helix</keyword>